<protein>
    <recommendedName>
        <fullName evidence="3">Hydroxymethylpyrimidine pyrophosphatase-like HAD family hydrolase</fullName>
    </recommendedName>
</protein>
<dbReference type="AlphaFoldDB" id="A0A3A5M2I0"/>
<evidence type="ECO:0000313" key="1">
    <source>
        <dbReference type="EMBL" id="RJT80231.1"/>
    </source>
</evidence>
<dbReference type="EMBL" id="QZVT01000004">
    <property type="protein sequence ID" value="RJT80231.1"/>
    <property type="molecule type" value="Genomic_DNA"/>
</dbReference>
<keyword evidence="2" id="KW-1185">Reference proteome</keyword>
<dbReference type="Proteomes" id="UP000272560">
    <property type="component" value="Unassembled WGS sequence"/>
</dbReference>
<accession>A0A3A5M2I0</accession>
<dbReference type="SUPFAM" id="SSF56784">
    <property type="entry name" value="HAD-like"/>
    <property type="match status" value="1"/>
</dbReference>
<dbReference type="OrthoDB" id="4925391at2"/>
<evidence type="ECO:0008006" key="3">
    <source>
        <dbReference type="Google" id="ProtNLM"/>
    </source>
</evidence>
<sequence length="306" mass="32878">MLPDAPAPSSPAPGHGVQGLLLDVDGPVASPLTRTVPEGIITDLLTLASMGWPVVFNTGRSDAFIREQVMAPMIAAGIPAGITFHAVCEKGATWFSFTADGAGQVFVDTGLALPVSFADDVRDLVEEKYSEVMFFDETKLAMVSVEQSLAVASTDYLVSQRAFDDDVLDIMHSHDMGACRLGREVPDSDGHIEYRVDPTIISTDIESVRVGKDVGADRALTLIAPLVDIPHRWWTVGDSRTDYAMADYLHEQGFDVAHVDVRPADGVPAKPYEIITEGALIHEDAGAAFLTRCVASLRQDVSSPGR</sequence>
<organism evidence="1 2">
    <name type="scientific">Arthrobacter cheniae</name>
    <dbReference type="NCBI Taxonomy" id="1258888"/>
    <lineage>
        <taxon>Bacteria</taxon>
        <taxon>Bacillati</taxon>
        <taxon>Actinomycetota</taxon>
        <taxon>Actinomycetes</taxon>
        <taxon>Micrococcales</taxon>
        <taxon>Micrococcaceae</taxon>
        <taxon>Arthrobacter</taxon>
    </lineage>
</organism>
<dbReference type="InterPro" id="IPR036412">
    <property type="entry name" value="HAD-like_sf"/>
</dbReference>
<name>A0A3A5M2I0_9MICC</name>
<reference evidence="1 2" key="1">
    <citation type="submission" date="2018-09" db="EMBL/GenBank/DDBJ databases">
        <title>Novel species of Arthrobacter.</title>
        <authorList>
            <person name="Liu Q."/>
            <person name="Xin Y.-H."/>
        </authorList>
    </citation>
    <scope>NUCLEOTIDE SEQUENCE [LARGE SCALE GENOMIC DNA]</scope>
    <source>
        <strain evidence="1 2">Hz2</strain>
    </source>
</reference>
<gene>
    <name evidence="1" type="ORF">D6T63_08385</name>
</gene>
<proteinExistence type="predicted"/>
<evidence type="ECO:0000313" key="2">
    <source>
        <dbReference type="Proteomes" id="UP000272560"/>
    </source>
</evidence>
<comment type="caution">
    <text evidence="1">The sequence shown here is derived from an EMBL/GenBank/DDBJ whole genome shotgun (WGS) entry which is preliminary data.</text>
</comment>